<name>A0A0P0XU77_ORYSJ</name>
<dbReference type="Gramene" id="Os10t0398350-00">
    <property type="protein sequence ID" value="Os10t0398350-00"/>
    <property type="gene ID" value="Os10g0398350"/>
</dbReference>
<feature type="region of interest" description="Disordered" evidence="1">
    <location>
        <begin position="1"/>
        <end position="23"/>
    </location>
</feature>
<dbReference type="PaxDb" id="39947-A0A0P0XU77"/>
<dbReference type="EMBL" id="AP014966">
    <property type="protein sequence ID" value="BAT10725.1"/>
    <property type="molecule type" value="Genomic_DNA"/>
</dbReference>
<protein>
    <submittedName>
        <fullName evidence="2">Os10g0398350 protein</fullName>
    </submittedName>
</protein>
<sequence length="136" mass="15030">APAERVTPRHPELARAAHHRPLHHRAQHRAAEHLQRAPGVRALLRERQAQHRRDRARAVGGGERRAGGDPLRAPHEARRRVRALPEHVVHHADEPQGAPVAAARRRSNRRRLNHPPQPNPSPALALSLACAQATGG</sequence>
<accession>A0A0P0XU77</accession>
<dbReference type="InParanoid" id="A0A0P0XU77"/>
<feature type="compositionally biased region" description="Basic and acidic residues" evidence="1">
    <location>
        <begin position="62"/>
        <end position="76"/>
    </location>
</feature>
<keyword evidence="3" id="KW-1185">Reference proteome</keyword>
<organism evidence="2 3">
    <name type="scientific">Oryza sativa subsp. japonica</name>
    <name type="common">Rice</name>
    <dbReference type="NCBI Taxonomy" id="39947"/>
    <lineage>
        <taxon>Eukaryota</taxon>
        <taxon>Viridiplantae</taxon>
        <taxon>Streptophyta</taxon>
        <taxon>Embryophyta</taxon>
        <taxon>Tracheophyta</taxon>
        <taxon>Spermatophyta</taxon>
        <taxon>Magnoliopsida</taxon>
        <taxon>Liliopsida</taxon>
        <taxon>Poales</taxon>
        <taxon>Poaceae</taxon>
        <taxon>BOP clade</taxon>
        <taxon>Oryzoideae</taxon>
        <taxon>Oryzeae</taxon>
        <taxon>Oryzinae</taxon>
        <taxon>Oryza</taxon>
        <taxon>Oryza sativa</taxon>
    </lineage>
</organism>
<evidence type="ECO:0000313" key="2">
    <source>
        <dbReference type="EMBL" id="BAT10725.1"/>
    </source>
</evidence>
<gene>
    <name evidence="2" type="ordered locus">Os10g0398350</name>
    <name evidence="2" type="ORF">OSNPB_100398350</name>
</gene>
<reference evidence="2 3" key="2">
    <citation type="journal article" date="2013" name="Plant Cell Physiol.">
        <title>Rice Annotation Project Database (RAP-DB): an integrative and interactive database for rice genomics.</title>
        <authorList>
            <person name="Sakai H."/>
            <person name="Lee S.S."/>
            <person name="Tanaka T."/>
            <person name="Numa H."/>
            <person name="Kim J."/>
            <person name="Kawahara Y."/>
            <person name="Wakimoto H."/>
            <person name="Yang C.C."/>
            <person name="Iwamoto M."/>
            <person name="Abe T."/>
            <person name="Yamada Y."/>
            <person name="Muto A."/>
            <person name="Inokuchi H."/>
            <person name="Ikemura T."/>
            <person name="Matsumoto T."/>
            <person name="Sasaki T."/>
            <person name="Itoh T."/>
        </authorList>
    </citation>
    <scope>NUCLEOTIDE SEQUENCE [LARGE SCALE GENOMIC DNA]</scope>
    <source>
        <strain evidence="3">cv. Nipponbare</strain>
    </source>
</reference>
<feature type="non-terminal residue" evidence="2">
    <location>
        <position position="1"/>
    </location>
</feature>
<feature type="compositionally biased region" description="Basic residues" evidence="1">
    <location>
        <begin position="103"/>
        <end position="113"/>
    </location>
</feature>
<feature type="region of interest" description="Disordered" evidence="1">
    <location>
        <begin position="46"/>
        <end position="136"/>
    </location>
</feature>
<dbReference type="Proteomes" id="UP000059680">
    <property type="component" value="Chromosome 10"/>
</dbReference>
<dbReference type="AlphaFoldDB" id="A0A0P0XU77"/>
<reference evidence="3" key="1">
    <citation type="journal article" date="2005" name="Nature">
        <title>The map-based sequence of the rice genome.</title>
        <authorList>
            <consortium name="International rice genome sequencing project (IRGSP)"/>
            <person name="Matsumoto T."/>
            <person name="Wu J."/>
            <person name="Kanamori H."/>
            <person name="Katayose Y."/>
            <person name="Fujisawa M."/>
            <person name="Namiki N."/>
            <person name="Mizuno H."/>
            <person name="Yamamoto K."/>
            <person name="Antonio B.A."/>
            <person name="Baba T."/>
            <person name="Sakata K."/>
            <person name="Nagamura Y."/>
            <person name="Aoki H."/>
            <person name="Arikawa K."/>
            <person name="Arita K."/>
            <person name="Bito T."/>
            <person name="Chiden Y."/>
            <person name="Fujitsuka N."/>
            <person name="Fukunaka R."/>
            <person name="Hamada M."/>
            <person name="Harada C."/>
            <person name="Hayashi A."/>
            <person name="Hijishita S."/>
            <person name="Honda M."/>
            <person name="Hosokawa S."/>
            <person name="Ichikawa Y."/>
            <person name="Idonuma A."/>
            <person name="Iijima M."/>
            <person name="Ikeda M."/>
            <person name="Ikeno M."/>
            <person name="Ito K."/>
            <person name="Ito S."/>
            <person name="Ito T."/>
            <person name="Ito Y."/>
            <person name="Ito Y."/>
            <person name="Iwabuchi A."/>
            <person name="Kamiya K."/>
            <person name="Karasawa W."/>
            <person name="Kurita K."/>
            <person name="Katagiri S."/>
            <person name="Kikuta A."/>
            <person name="Kobayashi H."/>
            <person name="Kobayashi N."/>
            <person name="Machita K."/>
            <person name="Maehara T."/>
            <person name="Masukawa M."/>
            <person name="Mizubayashi T."/>
            <person name="Mukai Y."/>
            <person name="Nagasaki H."/>
            <person name="Nagata Y."/>
            <person name="Naito S."/>
            <person name="Nakashima M."/>
            <person name="Nakama Y."/>
            <person name="Nakamichi Y."/>
            <person name="Nakamura M."/>
            <person name="Meguro A."/>
            <person name="Negishi M."/>
            <person name="Ohta I."/>
            <person name="Ohta T."/>
            <person name="Okamoto M."/>
            <person name="Ono N."/>
            <person name="Saji S."/>
            <person name="Sakaguchi M."/>
            <person name="Sakai K."/>
            <person name="Shibata M."/>
            <person name="Shimokawa T."/>
            <person name="Song J."/>
            <person name="Takazaki Y."/>
            <person name="Terasawa K."/>
            <person name="Tsugane M."/>
            <person name="Tsuji K."/>
            <person name="Ueda S."/>
            <person name="Waki K."/>
            <person name="Yamagata H."/>
            <person name="Yamamoto M."/>
            <person name="Yamamoto S."/>
            <person name="Yamane H."/>
            <person name="Yoshiki S."/>
            <person name="Yoshihara R."/>
            <person name="Yukawa K."/>
            <person name="Zhong H."/>
            <person name="Yano M."/>
            <person name="Yuan Q."/>
            <person name="Ouyang S."/>
            <person name="Liu J."/>
            <person name="Jones K.M."/>
            <person name="Gansberger K."/>
            <person name="Moffat K."/>
            <person name="Hill J."/>
            <person name="Bera J."/>
            <person name="Fadrosh D."/>
            <person name="Jin S."/>
            <person name="Johri S."/>
            <person name="Kim M."/>
            <person name="Overton L."/>
            <person name="Reardon M."/>
            <person name="Tsitrin T."/>
            <person name="Vuong H."/>
            <person name="Weaver B."/>
            <person name="Ciecko A."/>
            <person name="Tallon L."/>
            <person name="Jackson J."/>
            <person name="Pai G."/>
            <person name="Aken S.V."/>
            <person name="Utterback T."/>
            <person name="Reidmuller S."/>
            <person name="Feldblyum T."/>
            <person name="Hsiao J."/>
            <person name="Zismann V."/>
            <person name="Iobst S."/>
            <person name="de Vazeille A.R."/>
            <person name="Buell C.R."/>
            <person name="Ying K."/>
            <person name="Li Y."/>
            <person name="Lu T."/>
            <person name="Huang Y."/>
            <person name="Zhao Q."/>
            <person name="Feng Q."/>
            <person name="Zhang L."/>
            <person name="Zhu J."/>
            <person name="Weng Q."/>
            <person name="Mu J."/>
            <person name="Lu Y."/>
            <person name="Fan D."/>
            <person name="Liu Y."/>
            <person name="Guan J."/>
            <person name="Zhang Y."/>
            <person name="Yu S."/>
            <person name="Liu X."/>
            <person name="Zhang Y."/>
            <person name="Hong G."/>
            <person name="Han B."/>
            <person name="Choisne N."/>
            <person name="Demange N."/>
            <person name="Orjeda G."/>
            <person name="Samain S."/>
            <person name="Cattolico L."/>
            <person name="Pelletier E."/>
            <person name="Couloux A."/>
            <person name="Segurens B."/>
            <person name="Wincker P."/>
            <person name="D'Hont A."/>
            <person name="Scarpelli C."/>
            <person name="Weissenbach J."/>
            <person name="Salanoubat M."/>
            <person name="Quetier F."/>
            <person name="Yu Y."/>
            <person name="Kim H.R."/>
            <person name="Rambo T."/>
            <person name="Currie J."/>
            <person name="Collura K."/>
            <person name="Luo M."/>
            <person name="Yang T."/>
            <person name="Ammiraju J.S.S."/>
            <person name="Engler F."/>
            <person name="Soderlund C."/>
            <person name="Wing R.A."/>
            <person name="Palmer L.E."/>
            <person name="de la Bastide M."/>
            <person name="Spiegel L."/>
            <person name="Nascimento L."/>
            <person name="Zutavern T."/>
            <person name="O'Shaughnessy A."/>
            <person name="Dike S."/>
            <person name="Dedhia N."/>
            <person name="Preston R."/>
            <person name="Balija V."/>
            <person name="McCombie W.R."/>
            <person name="Chow T."/>
            <person name="Chen H."/>
            <person name="Chung M."/>
            <person name="Chen C."/>
            <person name="Shaw J."/>
            <person name="Wu H."/>
            <person name="Hsiao K."/>
            <person name="Chao Y."/>
            <person name="Chu M."/>
            <person name="Cheng C."/>
            <person name="Hour A."/>
            <person name="Lee P."/>
            <person name="Lin S."/>
            <person name="Lin Y."/>
            <person name="Liou J."/>
            <person name="Liu S."/>
            <person name="Hsing Y."/>
            <person name="Raghuvanshi S."/>
            <person name="Mohanty A."/>
            <person name="Bharti A.K."/>
            <person name="Gaur A."/>
            <person name="Gupta V."/>
            <person name="Kumar D."/>
            <person name="Ravi V."/>
            <person name="Vij S."/>
            <person name="Kapur A."/>
            <person name="Khurana P."/>
            <person name="Khurana P."/>
            <person name="Khurana J.P."/>
            <person name="Tyagi A.K."/>
            <person name="Gaikwad K."/>
            <person name="Singh A."/>
            <person name="Dalal V."/>
            <person name="Srivastava S."/>
            <person name="Dixit A."/>
            <person name="Pal A.K."/>
            <person name="Ghazi I.A."/>
            <person name="Yadav M."/>
            <person name="Pandit A."/>
            <person name="Bhargava A."/>
            <person name="Sureshbabu K."/>
            <person name="Batra K."/>
            <person name="Sharma T.R."/>
            <person name="Mohapatra T."/>
            <person name="Singh N.K."/>
            <person name="Messing J."/>
            <person name="Nelson A.B."/>
            <person name="Fuks G."/>
            <person name="Kavchok S."/>
            <person name="Keizer G."/>
            <person name="Linton E."/>
            <person name="Llaca V."/>
            <person name="Song R."/>
            <person name="Tanyolac B."/>
            <person name="Young S."/>
            <person name="Ho-Il K."/>
            <person name="Hahn J.H."/>
            <person name="Sangsakoo G."/>
            <person name="Vanavichit A."/>
            <person name="de Mattos Luiz.A.T."/>
            <person name="Zimmer P.D."/>
            <person name="Malone G."/>
            <person name="Dellagostin O."/>
            <person name="de Oliveira A.C."/>
            <person name="Bevan M."/>
            <person name="Bancroft I."/>
            <person name="Minx P."/>
            <person name="Cordum H."/>
            <person name="Wilson R."/>
            <person name="Cheng Z."/>
            <person name="Jin W."/>
            <person name="Jiang J."/>
            <person name="Leong S.A."/>
            <person name="Iwama H."/>
            <person name="Gojobori T."/>
            <person name="Itoh T."/>
            <person name="Niimura Y."/>
            <person name="Fujii Y."/>
            <person name="Habara T."/>
            <person name="Sakai H."/>
            <person name="Sato Y."/>
            <person name="Wilson G."/>
            <person name="Kumar K."/>
            <person name="McCouch S."/>
            <person name="Juretic N."/>
            <person name="Hoen D."/>
            <person name="Wright S."/>
            <person name="Bruskiewich R."/>
            <person name="Bureau T."/>
            <person name="Miyao A."/>
            <person name="Hirochika H."/>
            <person name="Nishikawa T."/>
            <person name="Kadowaki K."/>
            <person name="Sugiura M."/>
            <person name="Burr B."/>
            <person name="Sasaki T."/>
        </authorList>
    </citation>
    <scope>NUCLEOTIDE SEQUENCE [LARGE SCALE GENOMIC DNA]</scope>
    <source>
        <strain evidence="3">cv. Nipponbare</strain>
    </source>
</reference>
<feature type="compositionally biased region" description="Low complexity" evidence="1">
    <location>
        <begin position="122"/>
        <end position="136"/>
    </location>
</feature>
<feature type="compositionally biased region" description="Basic and acidic residues" evidence="1">
    <location>
        <begin position="83"/>
        <end position="94"/>
    </location>
</feature>
<evidence type="ECO:0000256" key="1">
    <source>
        <dbReference type="SAM" id="MobiDB-lite"/>
    </source>
</evidence>
<reference evidence="2 3" key="3">
    <citation type="journal article" date="2013" name="Rice">
        <title>Improvement of the Oryza sativa Nipponbare reference genome using next generation sequence and optical map data.</title>
        <authorList>
            <person name="Kawahara Y."/>
            <person name="de la Bastide M."/>
            <person name="Hamilton J.P."/>
            <person name="Kanamori H."/>
            <person name="McCombie W.R."/>
            <person name="Ouyang S."/>
            <person name="Schwartz D.C."/>
            <person name="Tanaka T."/>
            <person name="Wu J."/>
            <person name="Zhou S."/>
            <person name="Childs K.L."/>
            <person name="Davidson R.M."/>
            <person name="Lin H."/>
            <person name="Quesada-Ocampo L."/>
            <person name="Vaillancourt B."/>
            <person name="Sakai H."/>
            <person name="Lee S.S."/>
            <person name="Kim J."/>
            <person name="Numa H."/>
            <person name="Itoh T."/>
            <person name="Buell C.R."/>
            <person name="Matsumoto T."/>
        </authorList>
    </citation>
    <scope>NUCLEOTIDE SEQUENCE [LARGE SCALE GENOMIC DNA]</scope>
    <source>
        <strain evidence="3">cv. Nipponbare</strain>
    </source>
</reference>
<proteinExistence type="predicted"/>
<evidence type="ECO:0000313" key="3">
    <source>
        <dbReference type="Proteomes" id="UP000059680"/>
    </source>
</evidence>
<feature type="compositionally biased region" description="Basic and acidic residues" evidence="1">
    <location>
        <begin position="1"/>
        <end position="15"/>
    </location>
</feature>